<feature type="domain" description="Nucleoside phosphorylase" evidence="3">
    <location>
        <begin position="45"/>
        <end position="289"/>
    </location>
</feature>
<dbReference type="SUPFAM" id="SSF48452">
    <property type="entry name" value="TPR-like"/>
    <property type="match status" value="2"/>
</dbReference>
<reference evidence="4 5" key="1">
    <citation type="submission" date="2024-07" db="EMBL/GenBank/DDBJ databases">
        <title>Section-level genome sequencing and comparative genomics of Aspergillus sections Usti and Cavernicolus.</title>
        <authorList>
            <consortium name="Lawrence Berkeley National Laboratory"/>
            <person name="Nybo J.L."/>
            <person name="Vesth T.C."/>
            <person name="Theobald S."/>
            <person name="Frisvad J.C."/>
            <person name="Larsen T.O."/>
            <person name="Kjaerboelling I."/>
            <person name="Rothschild-Mancinelli K."/>
            <person name="Lyhne E.K."/>
            <person name="Kogle M.E."/>
            <person name="Barry K."/>
            <person name="Clum A."/>
            <person name="Na H."/>
            <person name="Ledsgaard L."/>
            <person name="Lin J."/>
            <person name="Lipzen A."/>
            <person name="Kuo A."/>
            <person name="Riley R."/>
            <person name="Mondo S."/>
            <person name="Labutti K."/>
            <person name="Haridas S."/>
            <person name="Pangalinan J."/>
            <person name="Salamov A.A."/>
            <person name="Simmons B.A."/>
            <person name="Magnuson J.K."/>
            <person name="Chen J."/>
            <person name="Drula E."/>
            <person name="Henrissat B."/>
            <person name="Wiebenga A."/>
            <person name="Lubbers R.J."/>
            <person name="Gomes A.C."/>
            <person name="Macurrencykelacurrency M.R."/>
            <person name="Stajich J."/>
            <person name="Grigoriev I.V."/>
            <person name="Mortensen U.H."/>
            <person name="De Vries R.P."/>
            <person name="Baker S.E."/>
            <person name="Andersen M.R."/>
        </authorList>
    </citation>
    <scope>NUCLEOTIDE SEQUENCE [LARGE SCALE GENOMIC DNA]</scope>
    <source>
        <strain evidence="4 5">CBS 449.75</strain>
    </source>
</reference>
<dbReference type="Proteomes" id="UP001610432">
    <property type="component" value="Unassembled WGS sequence"/>
</dbReference>
<dbReference type="Gene3D" id="3.40.50.300">
    <property type="entry name" value="P-loop containing nucleotide triphosphate hydrolases"/>
    <property type="match status" value="1"/>
</dbReference>
<dbReference type="PANTHER" id="PTHR46082">
    <property type="entry name" value="ATP/GTP-BINDING PROTEIN-RELATED"/>
    <property type="match status" value="1"/>
</dbReference>
<sequence>MSEHNSLRHTHHDYTVGWVSVLRIERSAAVKVLDRRHPPLPQPPTDENSYTLGSVGNHNVVLLSPSNYGTYSVVSMVAHLRHTFPAIRHLLIVGVGGGVPGGENDIRLGDVVVSKPENGHSGVIPYDFGKSIPGGSFVYTGSTNKPSPCLLNAAQALGADMYTGTHSLQDIITSVQRSNRGKFTRPSDEQDRLFAPEYEHTSQESTCRNCDITQEVIRPRRHASGPRVHHGLVGSANRVVKDGLTRDRLVKKFGMICFEMEAAGLMDILPSLVIRGISDYSDSHKNGQWQAYASLTAAAYAKALLNETPIYTLAQPFAMEPTPIMQVDFNSAVDDFLGRDEELNKLRQTMLESKSPIRRKVVLHGLGGIGKTQLALRFAREYRENFSAIFWITADNRSMLLLSLASMARNIPEISETRKLQMENAKQVRRMARRVLNWLGDKRNLKWLLIYDNAGQDLVPQVDGGKTSGVMEFFPPGDHGAIIITTRLQKFTEVGISFPVCELGKKPSMDLLMSRMGKAGQDFPNDSNISELSIRLGGLPLALVIAGSYISVTKSSAAKYLQLYAKDPGYLQGRPPPFQYQHGSITDTLASSFEAVLQMSEHAANLLLLLSCFHHQDIWFGLLQYARGIPRAPGWLLEISADERTFKNTIGVLVQFSLIPEQKRITDEYSLHPVVQSWCQDHLQKRNRDEFANLALVLFGLALPKFTTEEYWRLQERFIPHANHMLELLKTRPLSSFNTTAFQAIHNLGEFFFDQMELDSAEFLLKTSFEGLKRAFGPNNPDTLDSLSVLAITMKRQIRSGTVKDPIEVERLLKRARDGYMEVFGPNHLSTITAAYNHAILCLDESKPHDTEQTHLQVLADYLDVVGPDHPDTLRILNTLAIHYKGRGMLKQAESRYLEALEGFQKVLGGDHSLTLDVFNNMGNLYLDQGKLAKAEEAYQNALSGRERILGSNHPQTLNSIHGLGIVYKHKGQYEAAEERLQQALDGYAKALHPHHPQTLDTANNLGDLYFQWGKPEEAKQMYDQALQGRKHALGPHHPATLETITCLAILYKSQGRIEDAQARYEEALRGYRSTDKNNESAAEFVWGLGRFYHDQGRLEHAESMYQEAYLRYKHIWGSDHHSTLEVTLWLGILHLNQGKRRKAKERFREAFQGYQQTLGSCYDTEFAAAWLHYVRKPIFVRNWVKFFTGRHPTPLRKCFEMRGVAEAKVPEYVSY</sequence>
<dbReference type="Gene3D" id="1.25.40.10">
    <property type="entry name" value="Tetratricopeptide repeat domain"/>
    <property type="match status" value="3"/>
</dbReference>
<evidence type="ECO:0008006" key="6">
    <source>
        <dbReference type="Google" id="ProtNLM"/>
    </source>
</evidence>
<comment type="caution">
    <text evidence="4">The sequence shown here is derived from an EMBL/GenBank/DDBJ whole genome shotgun (WGS) entry which is preliminary data.</text>
</comment>
<dbReference type="InterPro" id="IPR027417">
    <property type="entry name" value="P-loop_NTPase"/>
</dbReference>
<dbReference type="SUPFAM" id="SSF52540">
    <property type="entry name" value="P-loop containing nucleoside triphosphate hydrolases"/>
    <property type="match status" value="1"/>
</dbReference>
<dbReference type="InterPro" id="IPR011990">
    <property type="entry name" value="TPR-like_helical_dom_sf"/>
</dbReference>
<dbReference type="PRINTS" id="PR00364">
    <property type="entry name" value="DISEASERSIST"/>
</dbReference>
<feature type="domain" description="NB-ARC" evidence="2">
    <location>
        <begin position="340"/>
        <end position="491"/>
    </location>
</feature>
<dbReference type="InterPro" id="IPR053137">
    <property type="entry name" value="NLR-like"/>
</dbReference>
<dbReference type="Gene3D" id="3.40.50.1580">
    <property type="entry name" value="Nucleoside phosphorylase domain"/>
    <property type="match status" value="1"/>
</dbReference>
<dbReference type="Pfam" id="PF13374">
    <property type="entry name" value="TPR_10"/>
    <property type="match status" value="2"/>
</dbReference>
<dbReference type="RefSeq" id="XP_070888045.1">
    <property type="nucleotide sequence ID" value="XM_071032598.1"/>
</dbReference>
<dbReference type="Pfam" id="PF01048">
    <property type="entry name" value="PNP_UDP_1"/>
    <property type="match status" value="1"/>
</dbReference>
<dbReference type="Pfam" id="PF13424">
    <property type="entry name" value="TPR_12"/>
    <property type="match status" value="3"/>
</dbReference>
<protein>
    <recommendedName>
        <fullName evidence="6">Nucleoside phosphorylase domain-containing protein</fullName>
    </recommendedName>
</protein>
<gene>
    <name evidence="4" type="ORF">BJX67DRAFT_379545</name>
</gene>
<dbReference type="Pfam" id="PF00931">
    <property type="entry name" value="NB-ARC"/>
    <property type="match status" value="1"/>
</dbReference>
<proteinExistence type="predicted"/>
<evidence type="ECO:0000313" key="4">
    <source>
        <dbReference type="EMBL" id="KAL2869066.1"/>
    </source>
</evidence>
<accession>A0ABR4LX77</accession>
<evidence type="ECO:0000259" key="3">
    <source>
        <dbReference type="Pfam" id="PF01048"/>
    </source>
</evidence>
<keyword evidence="1" id="KW-0802">TPR repeat</keyword>
<keyword evidence="5" id="KW-1185">Reference proteome</keyword>
<dbReference type="SUPFAM" id="SSF53167">
    <property type="entry name" value="Purine and uridine phosphorylases"/>
    <property type="match status" value="1"/>
</dbReference>
<dbReference type="GeneID" id="98147670"/>
<dbReference type="SMART" id="SM00028">
    <property type="entry name" value="TPR"/>
    <property type="match status" value="6"/>
</dbReference>
<dbReference type="InterPro" id="IPR000845">
    <property type="entry name" value="Nucleoside_phosphorylase_d"/>
</dbReference>
<evidence type="ECO:0000259" key="2">
    <source>
        <dbReference type="Pfam" id="PF00931"/>
    </source>
</evidence>
<dbReference type="EMBL" id="JBFXLQ010000011">
    <property type="protein sequence ID" value="KAL2869066.1"/>
    <property type="molecule type" value="Genomic_DNA"/>
</dbReference>
<evidence type="ECO:0000256" key="1">
    <source>
        <dbReference type="PROSITE-ProRule" id="PRU00339"/>
    </source>
</evidence>
<evidence type="ECO:0000313" key="5">
    <source>
        <dbReference type="Proteomes" id="UP001610432"/>
    </source>
</evidence>
<name>A0ABR4LX77_9EURO</name>
<organism evidence="4 5">
    <name type="scientific">Aspergillus lucknowensis</name>
    <dbReference type="NCBI Taxonomy" id="176173"/>
    <lineage>
        <taxon>Eukaryota</taxon>
        <taxon>Fungi</taxon>
        <taxon>Dikarya</taxon>
        <taxon>Ascomycota</taxon>
        <taxon>Pezizomycotina</taxon>
        <taxon>Eurotiomycetes</taxon>
        <taxon>Eurotiomycetidae</taxon>
        <taxon>Eurotiales</taxon>
        <taxon>Aspergillaceae</taxon>
        <taxon>Aspergillus</taxon>
        <taxon>Aspergillus subgen. Nidulantes</taxon>
    </lineage>
</organism>
<dbReference type="PANTHER" id="PTHR46082:SF6">
    <property type="entry name" value="AAA+ ATPASE DOMAIN-CONTAINING PROTEIN-RELATED"/>
    <property type="match status" value="1"/>
</dbReference>
<feature type="repeat" description="TPR" evidence="1">
    <location>
        <begin position="916"/>
        <end position="949"/>
    </location>
</feature>
<dbReference type="PROSITE" id="PS50005">
    <property type="entry name" value="TPR"/>
    <property type="match status" value="1"/>
</dbReference>
<dbReference type="InterPro" id="IPR035994">
    <property type="entry name" value="Nucleoside_phosphorylase_sf"/>
</dbReference>
<dbReference type="InterPro" id="IPR002182">
    <property type="entry name" value="NB-ARC"/>
</dbReference>
<dbReference type="InterPro" id="IPR019734">
    <property type="entry name" value="TPR_rpt"/>
</dbReference>